<dbReference type="EMBL" id="GBRH01265793">
    <property type="protein sequence ID" value="JAD32102.1"/>
    <property type="molecule type" value="Transcribed_RNA"/>
</dbReference>
<name>A0A0A8ZB99_ARUDO</name>
<reference evidence="1" key="1">
    <citation type="submission" date="2014-09" db="EMBL/GenBank/DDBJ databases">
        <authorList>
            <person name="Magalhaes I.L.F."/>
            <person name="Oliveira U."/>
            <person name="Santos F.R."/>
            <person name="Vidigal T.H.D.A."/>
            <person name="Brescovit A.D."/>
            <person name="Santos A.J."/>
        </authorList>
    </citation>
    <scope>NUCLEOTIDE SEQUENCE</scope>
    <source>
        <tissue evidence="1">Shoot tissue taken approximately 20 cm above the soil surface</tissue>
    </source>
</reference>
<accession>A0A0A8ZB99</accession>
<proteinExistence type="predicted"/>
<evidence type="ECO:0000313" key="1">
    <source>
        <dbReference type="EMBL" id="JAD32102.1"/>
    </source>
</evidence>
<dbReference type="AlphaFoldDB" id="A0A0A8ZB99"/>
<sequence>MASVGRPGAIPIPQCLVLFNGTNWGEFSFHMKVHMSGQQLWGYLTGEWACPPFPALPTPPTYPPDASDDDKTALLDAFVAEMEAY</sequence>
<reference evidence="1" key="2">
    <citation type="journal article" date="2015" name="Data Brief">
        <title>Shoot transcriptome of the giant reed, Arundo donax.</title>
        <authorList>
            <person name="Barrero R.A."/>
            <person name="Guerrero F.D."/>
            <person name="Moolhuijzen P."/>
            <person name="Goolsby J.A."/>
            <person name="Tidwell J."/>
            <person name="Bellgard S.E."/>
            <person name="Bellgard M.I."/>
        </authorList>
    </citation>
    <scope>NUCLEOTIDE SEQUENCE</scope>
    <source>
        <tissue evidence="1">Shoot tissue taken approximately 20 cm above the soil surface</tissue>
    </source>
</reference>
<protein>
    <submittedName>
        <fullName evidence="1">Uncharacterized protein</fullName>
    </submittedName>
</protein>
<organism evidence="1">
    <name type="scientific">Arundo donax</name>
    <name type="common">Giant reed</name>
    <name type="synonym">Donax arundinaceus</name>
    <dbReference type="NCBI Taxonomy" id="35708"/>
    <lineage>
        <taxon>Eukaryota</taxon>
        <taxon>Viridiplantae</taxon>
        <taxon>Streptophyta</taxon>
        <taxon>Embryophyta</taxon>
        <taxon>Tracheophyta</taxon>
        <taxon>Spermatophyta</taxon>
        <taxon>Magnoliopsida</taxon>
        <taxon>Liliopsida</taxon>
        <taxon>Poales</taxon>
        <taxon>Poaceae</taxon>
        <taxon>PACMAD clade</taxon>
        <taxon>Arundinoideae</taxon>
        <taxon>Arundineae</taxon>
        <taxon>Arundo</taxon>
    </lineage>
</organism>